<dbReference type="NCBIfam" id="TIGR02962">
    <property type="entry name" value="hdxy_isourate"/>
    <property type="match status" value="1"/>
</dbReference>
<dbReference type="PANTHER" id="PTHR10395">
    <property type="entry name" value="URICASE AND TRANSTHYRETIN-RELATED"/>
    <property type="match status" value="1"/>
</dbReference>
<dbReference type="EC" id="3.5.2.17" evidence="8"/>
<dbReference type="KEGG" id="acep:105621383"/>
<evidence type="ECO:0000256" key="6">
    <source>
        <dbReference type="ARBA" id="ARBA00022801"/>
    </source>
</evidence>
<evidence type="ECO:0000256" key="1">
    <source>
        <dbReference type="ARBA" id="ARBA00001043"/>
    </source>
</evidence>
<reference evidence="10" key="2">
    <citation type="submission" date="2016-04" db="UniProtKB">
        <authorList>
            <consortium name="EnsemblMetazoa"/>
        </authorList>
    </citation>
    <scope>IDENTIFICATION</scope>
</reference>
<evidence type="ECO:0000256" key="2">
    <source>
        <dbReference type="ARBA" id="ARBA00002704"/>
    </source>
</evidence>
<comment type="catalytic activity">
    <reaction evidence="1 8">
        <text>5-hydroxyisourate + H2O = 5-hydroxy-2-oxo-4-ureido-2,5-dihydro-1H-imidazole-5-carboxylate + H(+)</text>
        <dbReference type="Rhea" id="RHEA:23736"/>
        <dbReference type="ChEBI" id="CHEBI:15377"/>
        <dbReference type="ChEBI" id="CHEBI:15378"/>
        <dbReference type="ChEBI" id="CHEBI:18072"/>
        <dbReference type="ChEBI" id="CHEBI:58639"/>
        <dbReference type="EC" id="3.5.2.17"/>
    </reaction>
</comment>
<organism evidence="10 11">
    <name type="scientific">Atta cephalotes</name>
    <name type="common">Leafcutter ant</name>
    <dbReference type="NCBI Taxonomy" id="12957"/>
    <lineage>
        <taxon>Eukaryota</taxon>
        <taxon>Metazoa</taxon>
        <taxon>Ecdysozoa</taxon>
        <taxon>Arthropoda</taxon>
        <taxon>Hexapoda</taxon>
        <taxon>Insecta</taxon>
        <taxon>Pterygota</taxon>
        <taxon>Neoptera</taxon>
        <taxon>Endopterygota</taxon>
        <taxon>Hymenoptera</taxon>
        <taxon>Apocrita</taxon>
        <taxon>Aculeata</taxon>
        <taxon>Formicoidea</taxon>
        <taxon>Formicidae</taxon>
        <taxon>Myrmicinae</taxon>
        <taxon>Atta</taxon>
    </lineage>
</organism>
<dbReference type="EnsemblMetazoa" id="XM_012202850.1">
    <property type="protein sequence ID" value="XP_012058240.1"/>
    <property type="gene ID" value="LOC105621383"/>
</dbReference>
<feature type="domain" description="Transthyretin/hydroxyisourate hydrolase" evidence="9">
    <location>
        <begin position="19"/>
        <end position="128"/>
    </location>
</feature>
<comment type="similarity">
    <text evidence="3 8">Belongs to the transthyretin family. 5-hydroxyisourate hydrolase subfamily.</text>
</comment>
<evidence type="ECO:0000259" key="9">
    <source>
        <dbReference type="Pfam" id="PF00576"/>
    </source>
</evidence>
<feature type="binding site" evidence="7">
    <location>
        <position position="126"/>
    </location>
    <ligand>
        <name>substrate</name>
    </ligand>
</feature>
<name>A0A158NL32_ATTCE</name>
<accession>A0A158NL32</accession>
<evidence type="ECO:0000313" key="11">
    <source>
        <dbReference type="Proteomes" id="UP000005205"/>
    </source>
</evidence>
<evidence type="ECO:0000313" key="10">
    <source>
        <dbReference type="EnsemblMetazoa" id="XP_012058240.1"/>
    </source>
</evidence>
<dbReference type="InterPro" id="IPR023416">
    <property type="entry name" value="Transthyretin/HIU_hydrolase_d"/>
</dbReference>
<dbReference type="PROSITE" id="PS00768">
    <property type="entry name" value="TRANSTHYRETIN_1"/>
    <property type="match status" value="1"/>
</dbReference>
<keyword evidence="5 8" id="KW-0659">Purine metabolism</keyword>
<feature type="binding site" evidence="7">
    <location>
        <position position="60"/>
    </location>
    <ligand>
        <name>substrate</name>
    </ligand>
</feature>
<evidence type="ECO:0000256" key="8">
    <source>
        <dbReference type="RuleBase" id="RU361270"/>
    </source>
</evidence>
<gene>
    <name evidence="10" type="primary">105621383</name>
</gene>
<reference evidence="11" key="1">
    <citation type="journal article" date="2011" name="PLoS Genet.">
        <title>The genome sequence of the leaf-cutter ant Atta cephalotes reveals insights into its obligate symbiotic lifestyle.</title>
        <authorList>
            <person name="Suen G."/>
            <person name="Teiling C."/>
            <person name="Li L."/>
            <person name="Holt C."/>
            <person name="Abouheif E."/>
            <person name="Bornberg-Bauer E."/>
            <person name="Bouffard P."/>
            <person name="Caldera E.J."/>
            <person name="Cash E."/>
            <person name="Cavanaugh A."/>
            <person name="Denas O."/>
            <person name="Elhaik E."/>
            <person name="Fave M.J."/>
            <person name="Gadau J."/>
            <person name="Gibson J.D."/>
            <person name="Graur D."/>
            <person name="Grubbs K.J."/>
            <person name="Hagen D.E."/>
            <person name="Harkins T.T."/>
            <person name="Helmkampf M."/>
            <person name="Hu H."/>
            <person name="Johnson B.R."/>
            <person name="Kim J."/>
            <person name="Marsh S.E."/>
            <person name="Moeller J.A."/>
            <person name="Munoz-Torres M.C."/>
            <person name="Murphy M.C."/>
            <person name="Naughton M.C."/>
            <person name="Nigam S."/>
            <person name="Overson R."/>
            <person name="Rajakumar R."/>
            <person name="Reese J.T."/>
            <person name="Scott J.J."/>
            <person name="Smith C.R."/>
            <person name="Tao S."/>
            <person name="Tsutsui N.D."/>
            <person name="Viljakainen L."/>
            <person name="Wissler L."/>
            <person name="Yandell M.D."/>
            <person name="Zimmer F."/>
            <person name="Taylor J."/>
            <person name="Slater S.C."/>
            <person name="Clifton S.W."/>
            <person name="Warren W.C."/>
            <person name="Elsik C.G."/>
            <person name="Smith C.D."/>
            <person name="Weinstock G.M."/>
            <person name="Gerardo N.M."/>
            <person name="Currie C.R."/>
        </authorList>
    </citation>
    <scope>NUCLEOTIDE SEQUENCE [LARGE SCALE GENOMIC DNA]</scope>
</reference>
<protein>
    <recommendedName>
        <fullName evidence="8">5-hydroxyisourate hydrolase</fullName>
        <shortName evidence="8">HIU hydrolase</shortName>
        <shortName evidence="8">HIUHase</shortName>
        <ecNumber evidence="8">3.5.2.17</ecNumber>
    </recommendedName>
</protein>
<evidence type="ECO:0000256" key="5">
    <source>
        <dbReference type="ARBA" id="ARBA00022631"/>
    </source>
</evidence>
<dbReference type="Gene3D" id="2.60.40.180">
    <property type="entry name" value="Transthyretin/hydroxyisourate hydrolase domain"/>
    <property type="match status" value="1"/>
</dbReference>
<dbReference type="InterPro" id="IPR000895">
    <property type="entry name" value="Transthyretin/HIU_hydrolase"/>
</dbReference>
<dbReference type="InterPro" id="IPR014306">
    <property type="entry name" value="Hydroxyisourate_hydrolase"/>
</dbReference>
<dbReference type="Proteomes" id="UP000005205">
    <property type="component" value="Unassembled WGS sequence"/>
</dbReference>
<dbReference type="SUPFAM" id="SSF49472">
    <property type="entry name" value="Transthyretin (synonym: prealbumin)"/>
    <property type="match status" value="1"/>
</dbReference>
<dbReference type="InParanoid" id="A0A158NL32"/>
<keyword evidence="11" id="KW-1185">Reference proteome</keyword>
<dbReference type="AlphaFoldDB" id="A0A158NL32"/>
<evidence type="ECO:0000256" key="3">
    <source>
        <dbReference type="ARBA" id="ARBA00009850"/>
    </source>
</evidence>
<evidence type="ECO:0000256" key="4">
    <source>
        <dbReference type="ARBA" id="ARBA00011881"/>
    </source>
</evidence>
<proteinExistence type="inferred from homology"/>
<dbReference type="FunCoup" id="A0A158NL32">
    <property type="interactions" value="64"/>
</dbReference>
<sequence>MTFLLLHMSTSVIKEKLSITTHVLDTSRGRPADGLFVCLYKFENNKWIFLKESTTDSNGRCQNLLQDIQENPGSGRFKIEFRVNDYFKRIATAFMYPMIDVMFDVQHPNEHYHIPLLLNPFGYTTYRGS</sequence>
<dbReference type="OrthoDB" id="10265230at2759"/>
<keyword evidence="6 8" id="KW-0378">Hydrolase</keyword>
<dbReference type="CDD" id="cd05822">
    <property type="entry name" value="TLP_HIUase"/>
    <property type="match status" value="1"/>
</dbReference>
<comment type="function">
    <text evidence="2">Catalyzes the hydrolysis of 5-hydroxyisourate (HIU) to 2-oxo-4-hydroxy-4-carboxy-5-ureidoimidazoline (OHCU).</text>
</comment>
<dbReference type="InterPro" id="IPR023418">
    <property type="entry name" value="Thyroxine_BS"/>
</dbReference>
<dbReference type="Pfam" id="PF00576">
    <property type="entry name" value="Transthyretin"/>
    <property type="match status" value="1"/>
</dbReference>
<evidence type="ECO:0000256" key="7">
    <source>
        <dbReference type="PIRSR" id="PIRSR600895-51"/>
    </source>
</evidence>
<dbReference type="PRINTS" id="PR00189">
    <property type="entry name" value="TRNSTHYRETIN"/>
</dbReference>
<dbReference type="GO" id="GO:0033971">
    <property type="term" value="F:hydroxyisourate hydrolase activity"/>
    <property type="evidence" value="ECO:0007669"/>
    <property type="project" value="UniProtKB-EC"/>
</dbReference>
<dbReference type="InterPro" id="IPR036817">
    <property type="entry name" value="Transthyretin/HIU_hydrolase_sf"/>
</dbReference>
<comment type="subunit">
    <text evidence="4 8">Homotetramer.</text>
</comment>
<dbReference type="PANTHER" id="PTHR10395:SF7">
    <property type="entry name" value="5-HYDROXYISOURATE HYDROLASE"/>
    <property type="match status" value="1"/>
</dbReference>
<dbReference type="GO" id="GO:0006144">
    <property type="term" value="P:purine nucleobase metabolic process"/>
    <property type="evidence" value="ECO:0007669"/>
    <property type="project" value="UniProtKB-KW"/>
</dbReference>
<dbReference type="EMBL" id="ADTU01019232">
    <property type="status" value="NOT_ANNOTATED_CDS"/>
    <property type="molecule type" value="Genomic_DNA"/>
</dbReference>
<dbReference type="STRING" id="12957.A0A158NL32"/>
<feature type="binding site" evidence="7">
    <location>
        <position position="22"/>
    </location>
    <ligand>
        <name>substrate</name>
    </ligand>
</feature>